<feature type="compositionally biased region" description="Basic and acidic residues" evidence="2">
    <location>
        <begin position="180"/>
        <end position="192"/>
    </location>
</feature>
<evidence type="ECO:0000256" key="1">
    <source>
        <dbReference type="SAM" id="Coils"/>
    </source>
</evidence>
<gene>
    <name evidence="4" type="ORF">CCMP2556_LOCUS35023</name>
</gene>
<dbReference type="SMART" id="SM00317">
    <property type="entry name" value="SET"/>
    <property type="match status" value="1"/>
</dbReference>
<evidence type="ECO:0000256" key="2">
    <source>
        <dbReference type="SAM" id="MobiDB-lite"/>
    </source>
</evidence>
<sequence length="481" mass="53917">MEPHLEDGPPYPKQITWISKRFKLLASRMLKRASLCVCASIVVKCTQGFTVTQATYVVVSLRTGLHWCALVNCCFSGESLLHQALESLGGKGTSRQVIEWIEQHPEELEKLREVKLNKHVRDGHRRPVWHSTVTSSMHHFRKVTRPGQPVLYLAENAEMPEELPAIQDAAPKPRASRAKRPAEKAEKAAPEKRKAKPKRARKAKTVAPAAEPPVDPVEPAAEPPVQPPGPPRAPEASGPQVPQLPNVFPWLKRAMGKAGRTEGYGNDALQAEVARLQQELLEANRRNSQLLAKVAQLQEEVTVAKKMVDHEPDEKDKQRLIKHLQEQAYVELFASPIAGVGVRAFRPIPKGVDPFPICNMHMAAKERFCVLSAEELRAMPPGVFEKVKSFFAALTEDDGWTPQTNRKGEIIYGVLSTGMNNLNLSWYLNHSDDPNIEFQDAEEEGGYNSFVTRREIQAGEELTTDYRELGKEFFELIQHPD</sequence>
<dbReference type="PROSITE" id="PS50280">
    <property type="entry name" value="SET"/>
    <property type="match status" value="1"/>
</dbReference>
<proteinExistence type="predicted"/>
<dbReference type="Gene3D" id="2.170.270.10">
    <property type="entry name" value="SET domain"/>
    <property type="match status" value="1"/>
</dbReference>
<evidence type="ECO:0000313" key="4">
    <source>
        <dbReference type="EMBL" id="CAK9071242.1"/>
    </source>
</evidence>
<feature type="compositionally biased region" description="Basic residues" evidence="2">
    <location>
        <begin position="193"/>
        <end position="204"/>
    </location>
</feature>
<dbReference type="CDD" id="cd08161">
    <property type="entry name" value="SET"/>
    <property type="match status" value="1"/>
</dbReference>
<reference evidence="4 5" key="1">
    <citation type="submission" date="2024-02" db="EMBL/GenBank/DDBJ databases">
        <authorList>
            <person name="Chen Y."/>
            <person name="Shah S."/>
            <person name="Dougan E. K."/>
            <person name="Thang M."/>
            <person name="Chan C."/>
        </authorList>
    </citation>
    <scope>NUCLEOTIDE SEQUENCE [LARGE SCALE GENOMIC DNA]</scope>
</reference>
<feature type="region of interest" description="Disordered" evidence="2">
    <location>
        <begin position="163"/>
        <end position="245"/>
    </location>
</feature>
<keyword evidence="5" id="KW-1185">Reference proteome</keyword>
<dbReference type="SUPFAM" id="SSF82199">
    <property type="entry name" value="SET domain"/>
    <property type="match status" value="1"/>
</dbReference>
<organism evidence="4 5">
    <name type="scientific">Durusdinium trenchii</name>
    <dbReference type="NCBI Taxonomy" id="1381693"/>
    <lineage>
        <taxon>Eukaryota</taxon>
        <taxon>Sar</taxon>
        <taxon>Alveolata</taxon>
        <taxon>Dinophyceae</taxon>
        <taxon>Suessiales</taxon>
        <taxon>Symbiodiniaceae</taxon>
        <taxon>Durusdinium</taxon>
    </lineage>
</organism>
<feature type="coiled-coil region" evidence="1">
    <location>
        <begin position="266"/>
        <end position="307"/>
    </location>
</feature>
<dbReference type="EMBL" id="CAXAMN010022596">
    <property type="protein sequence ID" value="CAK9071242.1"/>
    <property type="molecule type" value="Genomic_DNA"/>
</dbReference>
<protein>
    <recommendedName>
        <fullName evidence="3">SET domain-containing protein</fullName>
    </recommendedName>
</protein>
<evidence type="ECO:0000259" key="3">
    <source>
        <dbReference type="PROSITE" id="PS50280"/>
    </source>
</evidence>
<dbReference type="Pfam" id="PF00856">
    <property type="entry name" value="SET"/>
    <property type="match status" value="1"/>
</dbReference>
<comment type="caution">
    <text evidence="4">The sequence shown here is derived from an EMBL/GenBank/DDBJ whole genome shotgun (WGS) entry which is preliminary data.</text>
</comment>
<dbReference type="Proteomes" id="UP001642484">
    <property type="component" value="Unassembled WGS sequence"/>
</dbReference>
<accession>A0ABP0P6V6</accession>
<feature type="compositionally biased region" description="Pro residues" evidence="2">
    <location>
        <begin position="210"/>
        <end position="233"/>
    </location>
</feature>
<dbReference type="InterPro" id="IPR001214">
    <property type="entry name" value="SET_dom"/>
</dbReference>
<name>A0ABP0P6V6_9DINO</name>
<keyword evidence="1" id="KW-0175">Coiled coil</keyword>
<feature type="domain" description="SET" evidence="3">
    <location>
        <begin position="328"/>
        <end position="467"/>
    </location>
</feature>
<dbReference type="InterPro" id="IPR046341">
    <property type="entry name" value="SET_dom_sf"/>
</dbReference>
<evidence type="ECO:0000313" key="5">
    <source>
        <dbReference type="Proteomes" id="UP001642484"/>
    </source>
</evidence>